<dbReference type="GO" id="GO:0055028">
    <property type="term" value="C:cortical microtubule"/>
    <property type="evidence" value="ECO:0007669"/>
    <property type="project" value="TreeGrafter"/>
</dbReference>
<keyword evidence="11" id="KW-1185">Reference proteome</keyword>
<proteinExistence type="inferred from homology"/>
<dbReference type="SMART" id="SM00220">
    <property type="entry name" value="S_TKc"/>
    <property type="match status" value="1"/>
</dbReference>
<dbReference type="PANTHER" id="PTHR43671:SF76">
    <property type="entry name" value="SERINE_THREONINE-PROTEIN KINASE NEK7"/>
    <property type="match status" value="1"/>
</dbReference>
<feature type="region of interest" description="Disordered" evidence="8">
    <location>
        <begin position="477"/>
        <end position="498"/>
    </location>
</feature>
<gene>
    <name evidence="10" type="ORF">RND81_05G165900</name>
</gene>
<accession>A0AAW1KZ46</accession>
<dbReference type="PROSITE" id="PS00107">
    <property type="entry name" value="PROTEIN_KINASE_ATP"/>
    <property type="match status" value="1"/>
</dbReference>
<dbReference type="InterPro" id="IPR017441">
    <property type="entry name" value="Protein_kinase_ATP_BS"/>
</dbReference>
<evidence type="ECO:0000256" key="6">
    <source>
        <dbReference type="ARBA" id="ARBA00022840"/>
    </source>
</evidence>
<dbReference type="InterPro" id="IPR000719">
    <property type="entry name" value="Prot_kinase_dom"/>
</dbReference>
<dbReference type="Proteomes" id="UP001443914">
    <property type="component" value="Unassembled WGS sequence"/>
</dbReference>
<dbReference type="PROSITE" id="PS50011">
    <property type="entry name" value="PROTEIN_KINASE_DOM"/>
    <property type="match status" value="1"/>
</dbReference>
<evidence type="ECO:0000313" key="10">
    <source>
        <dbReference type="EMBL" id="KAK9725741.1"/>
    </source>
</evidence>
<protein>
    <recommendedName>
        <fullName evidence="9">Protein kinase domain-containing protein</fullName>
    </recommendedName>
</protein>
<dbReference type="Gene3D" id="3.30.200.20">
    <property type="entry name" value="Phosphorylase Kinase, domain 1"/>
    <property type="match status" value="1"/>
</dbReference>
<feature type="region of interest" description="Disordered" evidence="8">
    <location>
        <begin position="333"/>
        <end position="359"/>
    </location>
</feature>
<sequence>MEAEDGDVKCKMEDYEVIEEIGKGSFGTIFVVLHKTEQKKYVMKKLRLPKRTEKFKKQAHQEIEVLLKLDHPYIVEYKDCWLDKECCVCIVTSNIEGGNMAEIIKKAKGAIFSEERVCKWMTQLLLAVDYLHSNRVLHGDLKCSNIFLTKENDIRLGDFGLAKLLKPDNLASPVGHNTPNNMCPELLTDIPCGPYGYKSDIWALGCCIFEIAAHQPAFRASDMTGLINKINRALLSPLPIVYSATLKQIIKTMLRKNPEHRPTAAELLRHSHLQPYLVRCRATSPSYLPVKSPNSKEKSPRRLSAGKPVNKGKDGRDKEPRALQLVGKFDQCEPTSPVIHTNQNSDKSSTSATSEENLETKRVDAVSYLKERCDASDSSKCESEVISCHQHEELIDLNDPKESFGDDQGAVGDLGDKSLSQWVDLNIEIANNKEDSNVIVNGSEDAVPKNIADMTVISRESEVENHNIDIEDNSMERAMPSTSSDLLASNNEAKTETQDTILSKTEKGDDELGVSPSAADISLLKRTLSAMQANQSKGGVEVPTHQRADALESLLELCARLLREDKLDELSGVLRPFGEETVSSRETAIWLTKSLIAAHKSAKDA</sequence>
<dbReference type="FunFam" id="3.30.200.20:FF:000097">
    <property type="entry name" value="Probable serine/threonine-protein kinase nek1"/>
    <property type="match status" value="1"/>
</dbReference>
<evidence type="ECO:0000256" key="3">
    <source>
        <dbReference type="ARBA" id="ARBA00022679"/>
    </source>
</evidence>
<evidence type="ECO:0000256" key="8">
    <source>
        <dbReference type="SAM" id="MobiDB-lite"/>
    </source>
</evidence>
<keyword evidence="6 7" id="KW-0067">ATP-binding</keyword>
<dbReference type="InterPro" id="IPR011009">
    <property type="entry name" value="Kinase-like_dom_sf"/>
</dbReference>
<dbReference type="GO" id="GO:0005524">
    <property type="term" value="F:ATP binding"/>
    <property type="evidence" value="ECO:0007669"/>
    <property type="project" value="UniProtKB-UniRule"/>
</dbReference>
<dbReference type="CDD" id="cd08215">
    <property type="entry name" value="STKc_Nek"/>
    <property type="match status" value="1"/>
</dbReference>
<name>A0AAW1KZ46_SAPOF</name>
<dbReference type="Pfam" id="PF00069">
    <property type="entry name" value="Pkinase"/>
    <property type="match status" value="1"/>
</dbReference>
<evidence type="ECO:0000256" key="5">
    <source>
        <dbReference type="ARBA" id="ARBA00022777"/>
    </source>
</evidence>
<comment type="caution">
    <text evidence="10">The sequence shown here is derived from an EMBL/GenBank/DDBJ whole genome shotgun (WGS) entry which is preliminary data.</text>
</comment>
<keyword evidence="2" id="KW-0723">Serine/threonine-protein kinase</keyword>
<feature type="compositionally biased region" description="Polar residues" evidence="8">
    <location>
        <begin position="480"/>
        <end position="498"/>
    </location>
</feature>
<keyword evidence="5" id="KW-0418">Kinase</keyword>
<dbReference type="AlphaFoldDB" id="A0AAW1KZ46"/>
<dbReference type="SUPFAM" id="SSF56112">
    <property type="entry name" value="Protein kinase-like (PK-like)"/>
    <property type="match status" value="1"/>
</dbReference>
<evidence type="ECO:0000259" key="9">
    <source>
        <dbReference type="PROSITE" id="PS50011"/>
    </source>
</evidence>
<dbReference type="PROSITE" id="PS00108">
    <property type="entry name" value="PROTEIN_KINASE_ST"/>
    <property type="match status" value="1"/>
</dbReference>
<evidence type="ECO:0000256" key="1">
    <source>
        <dbReference type="ARBA" id="ARBA00010886"/>
    </source>
</evidence>
<feature type="region of interest" description="Disordered" evidence="8">
    <location>
        <begin position="287"/>
        <end position="318"/>
    </location>
</feature>
<dbReference type="Gene3D" id="1.10.510.10">
    <property type="entry name" value="Transferase(Phosphotransferase) domain 1"/>
    <property type="match status" value="1"/>
</dbReference>
<dbReference type="PANTHER" id="PTHR43671">
    <property type="entry name" value="SERINE/THREONINE-PROTEIN KINASE NEK"/>
    <property type="match status" value="1"/>
</dbReference>
<reference evidence="10 11" key="1">
    <citation type="submission" date="2024-03" db="EMBL/GenBank/DDBJ databases">
        <title>WGS assembly of Saponaria officinalis var. Norfolk2.</title>
        <authorList>
            <person name="Jenkins J."/>
            <person name="Shu S."/>
            <person name="Grimwood J."/>
            <person name="Barry K."/>
            <person name="Goodstein D."/>
            <person name="Schmutz J."/>
            <person name="Leebens-Mack J."/>
            <person name="Osbourn A."/>
        </authorList>
    </citation>
    <scope>NUCLEOTIDE SEQUENCE [LARGE SCALE GENOMIC DNA]</scope>
    <source>
        <strain evidence="11">cv. Norfolk2</strain>
        <strain evidence="10">JIC</strain>
        <tissue evidence="10">Leaf</tissue>
    </source>
</reference>
<organism evidence="10 11">
    <name type="scientific">Saponaria officinalis</name>
    <name type="common">Common soapwort</name>
    <name type="synonym">Lychnis saponaria</name>
    <dbReference type="NCBI Taxonomy" id="3572"/>
    <lineage>
        <taxon>Eukaryota</taxon>
        <taxon>Viridiplantae</taxon>
        <taxon>Streptophyta</taxon>
        <taxon>Embryophyta</taxon>
        <taxon>Tracheophyta</taxon>
        <taxon>Spermatophyta</taxon>
        <taxon>Magnoliopsida</taxon>
        <taxon>eudicotyledons</taxon>
        <taxon>Gunneridae</taxon>
        <taxon>Pentapetalae</taxon>
        <taxon>Caryophyllales</taxon>
        <taxon>Caryophyllaceae</taxon>
        <taxon>Caryophylleae</taxon>
        <taxon>Saponaria</taxon>
    </lineage>
</organism>
<evidence type="ECO:0000313" key="11">
    <source>
        <dbReference type="Proteomes" id="UP001443914"/>
    </source>
</evidence>
<dbReference type="EMBL" id="JBDFQZ010000005">
    <property type="protein sequence ID" value="KAK9725741.1"/>
    <property type="molecule type" value="Genomic_DNA"/>
</dbReference>
<dbReference type="InterPro" id="IPR050660">
    <property type="entry name" value="NEK_Ser/Thr_kinase"/>
</dbReference>
<comment type="similarity">
    <text evidence="1">Belongs to the protein kinase superfamily. NEK Ser/Thr protein kinase family. NIMA subfamily.</text>
</comment>
<dbReference type="GO" id="GO:0007017">
    <property type="term" value="P:microtubule-based process"/>
    <property type="evidence" value="ECO:0007669"/>
    <property type="project" value="TreeGrafter"/>
</dbReference>
<keyword evidence="3" id="KW-0808">Transferase</keyword>
<feature type="domain" description="Protein kinase" evidence="9">
    <location>
        <begin position="15"/>
        <end position="277"/>
    </location>
</feature>
<dbReference type="GO" id="GO:0004674">
    <property type="term" value="F:protein serine/threonine kinase activity"/>
    <property type="evidence" value="ECO:0007669"/>
    <property type="project" value="UniProtKB-KW"/>
</dbReference>
<dbReference type="EMBL" id="JBDFQZ010000005">
    <property type="protein sequence ID" value="KAK9725742.1"/>
    <property type="molecule type" value="Genomic_DNA"/>
</dbReference>
<dbReference type="InterPro" id="IPR008271">
    <property type="entry name" value="Ser/Thr_kinase_AS"/>
</dbReference>
<keyword evidence="4 7" id="KW-0547">Nucleotide-binding</keyword>
<evidence type="ECO:0000256" key="7">
    <source>
        <dbReference type="PROSITE-ProRule" id="PRU10141"/>
    </source>
</evidence>
<evidence type="ECO:0000256" key="2">
    <source>
        <dbReference type="ARBA" id="ARBA00022527"/>
    </source>
</evidence>
<feature type="binding site" evidence="7">
    <location>
        <position position="44"/>
    </location>
    <ligand>
        <name>ATP</name>
        <dbReference type="ChEBI" id="CHEBI:30616"/>
    </ligand>
</feature>
<evidence type="ECO:0000256" key="4">
    <source>
        <dbReference type="ARBA" id="ARBA00022741"/>
    </source>
</evidence>
<feature type="compositionally biased region" description="Polar residues" evidence="8">
    <location>
        <begin position="338"/>
        <end position="355"/>
    </location>
</feature>